<dbReference type="AlphaFoldDB" id="A0A0W1A1B3"/>
<name>A0A0W1A1B3_9GAMM</name>
<feature type="signal peptide" evidence="1">
    <location>
        <begin position="1"/>
        <end position="24"/>
    </location>
</feature>
<keyword evidence="1" id="KW-0732">Signal</keyword>
<proteinExistence type="predicted"/>
<keyword evidence="3" id="KW-1185">Reference proteome</keyword>
<protein>
    <submittedName>
        <fullName evidence="2">Enhanced entry protein EnhB</fullName>
    </submittedName>
</protein>
<gene>
    <name evidence="2" type="primary">enhB_2</name>
    <name evidence="2" type="ORF">Lwal_3058</name>
</gene>
<sequence>MSFMNYLNTLLLSVCLLTTTANHAASTFPRGCEVTGFGYSNNNLILNETGVQTYYLIQNRSDTRIELERFDNSDAFMVPPLQATLEPMSWAAFASDVKNINFKCYKHADENTSAVDCRDVLEVCQYPRVKFALSNMGNYWISFNKTQNEVIQDSVAKGIYLKW</sequence>
<dbReference type="PATRIC" id="fig|66969.6.peg.3343"/>
<feature type="chain" id="PRO_5006919288" evidence="1">
    <location>
        <begin position="25"/>
        <end position="163"/>
    </location>
</feature>
<comment type="caution">
    <text evidence="2">The sequence shown here is derived from an EMBL/GenBank/DDBJ whole genome shotgun (WGS) entry which is preliminary data.</text>
</comment>
<evidence type="ECO:0000256" key="1">
    <source>
        <dbReference type="SAM" id="SignalP"/>
    </source>
</evidence>
<evidence type="ECO:0000313" key="2">
    <source>
        <dbReference type="EMBL" id="KTD75017.1"/>
    </source>
</evidence>
<dbReference type="EMBL" id="LNZB01000060">
    <property type="protein sequence ID" value="KTD75017.1"/>
    <property type="molecule type" value="Genomic_DNA"/>
</dbReference>
<dbReference type="STRING" id="66969.Lwal_3058"/>
<dbReference type="OrthoDB" id="5639597at2"/>
<evidence type="ECO:0000313" key="3">
    <source>
        <dbReference type="Proteomes" id="UP000054729"/>
    </source>
</evidence>
<reference evidence="2 3" key="1">
    <citation type="submission" date="2015-11" db="EMBL/GenBank/DDBJ databases">
        <title>Genomic analysis of 38 Legionella species identifies large and diverse effector repertoires.</title>
        <authorList>
            <person name="Burstein D."/>
            <person name="Amaro F."/>
            <person name="Zusman T."/>
            <person name="Lifshitz Z."/>
            <person name="Cohen O."/>
            <person name="Gilbert J.A."/>
            <person name="Pupko T."/>
            <person name="Shuman H.A."/>
            <person name="Segal G."/>
        </authorList>
    </citation>
    <scope>NUCLEOTIDE SEQUENCE [LARGE SCALE GENOMIC DNA]</scope>
    <source>
        <strain evidence="2 3">ATCC 51914</strain>
    </source>
</reference>
<accession>A0A0W1A1B3</accession>
<organism evidence="2 3">
    <name type="scientific">Legionella waltersii</name>
    <dbReference type="NCBI Taxonomy" id="66969"/>
    <lineage>
        <taxon>Bacteria</taxon>
        <taxon>Pseudomonadati</taxon>
        <taxon>Pseudomonadota</taxon>
        <taxon>Gammaproteobacteria</taxon>
        <taxon>Legionellales</taxon>
        <taxon>Legionellaceae</taxon>
        <taxon>Legionella</taxon>
    </lineage>
</organism>
<dbReference type="Proteomes" id="UP000054729">
    <property type="component" value="Unassembled WGS sequence"/>
</dbReference>